<dbReference type="InterPro" id="IPR004634">
    <property type="entry name" value="Pept_S49_pIV"/>
</dbReference>
<accession>A0A7W5UD84</accession>
<evidence type="ECO:0000256" key="1">
    <source>
        <dbReference type="ARBA" id="ARBA00004370"/>
    </source>
</evidence>
<keyword evidence="6 8" id="KW-0472">Membrane</keyword>
<evidence type="ECO:0000256" key="4">
    <source>
        <dbReference type="ARBA" id="ARBA00022801"/>
    </source>
</evidence>
<dbReference type="InterPro" id="IPR002142">
    <property type="entry name" value="Peptidase_S49"/>
</dbReference>
<gene>
    <name evidence="10" type="ORF">FHS60_000325</name>
</gene>
<evidence type="ECO:0000313" key="11">
    <source>
        <dbReference type="Proteomes" id="UP000541425"/>
    </source>
</evidence>
<evidence type="ECO:0000256" key="3">
    <source>
        <dbReference type="ARBA" id="ARBA00022670"/>
    </source>
</evidence>
<dbReference type="SUPFAM" id="SSF52096">
    <property type="entry name" value="ClpP/crotonase"/>
    <property type="match status" value="2"/>
</dbReference>
<evidence type="ECO:0000256" key="7">
    <source>
        <dbReference type="PIRSR" id="PIRSR001217-1"/>
    </source>
</evidence>
<dbReference type="GO" id="GO:0016020">
    <property type="term" value="C:membrane"/>
    <property type="evidence" value="ECO:0007669"/>
    <property type="project" value="UniProtKB-SubCell"/>
</dbReference>
<dbReference type="InterPro" id="IPR004635">
    <property type="entry name" value="Pept_S49_SppA"/>
</dbReference>
<keyword evidence="8" id="KW-0812">Transmembrane</keyword>
<dbReference type="Pfam" id="PF01343">
    <property type="entry name" value="Peptidase_S49"/>
    <property type="match status" value="2"/>
</dbReference>
<dbReference type="PIRSF" id="PIRSF001217">
    <property type="entry name" value="Protease_4_SppA"/>
    <property type="match status" value="1"/>
</dbReference>
<dbReference type="InterPro" id="IPR047217">
    <property type="entry name" value="S49_SppA_67K_type_N"/>
</dbReference>
<dbReference type="PANTHER" id="PTHR33209">
    <property type="entry name" value="PROTEASE 4"/>
    <property type="match status" value="1"/>
</dbReference>
<dbReference type="GO" id="GO:0006465">
    <property type="term" value="P:signal peptide processing"/>
    <property type="evidence" value="ECO:0007669"/>
    <property type="project" value="InterPro"/>
</dbReference>
<dbReference type="Gene3D" id="6.20.330.10">
    <property type="match status" value="1"/>
</dbReference>
<comment type="caution">
    <text evidence="10">The sequence shown here is derived from an EMBL/GenBank/DDBJ whole genome shotgun (WGS) entry which is preliminary data.</text>
</comment>
<dbReference type="Proteomes" id="UP000541425">
    <property type="component" value="Unassembled WGS sequence"/>
</dbReference>
<feature type="active site" description="Nucleophile" evidence="7">
    <location>
        <position position="386"/>
    </location>
</feature>
<dbReference type="CDD" id="cd07023">
    <property type="entry name" value="S49_Sppa_N_C"/>
    <property type="match status" value="1"/>
</dbReference>
<feature type="domain" description="Peptidase S49" evidence="9">
    <location>
        <begin position="123"/>
        <end position="274"/>
    </location>
</feature>
<evidence type="ECO:0000256" key="8">
    <source>
        <dbReference type="SAM" id="Phobius"/>
    </source>
</evidence>
<protein>
    <submittedName>
        <fullName evidence="10">Protease-4</fullName>
        <ecNumber evidence="10">3.4.21.-</ecNumber>
    </submittedName>
</protein>
<organism evidence="10 11">
    <name type="scientific">Alloprevotella rava</name>
    <dbReference type="NCBI Taxonomy" id="671218"/>
    <lineage>
        <taxon>Bacteria</taxon>
        <taxon>Pseudomonadati</taxon>
        <taxon>Bacteroidota</taxon>
        <taxon>Bacteroidia</taxon>
        <taxon>Bacteroidales</taxon>
        <taxon>Prevotellaceae</taxon>
        <taxon>Alloprevotella</taxon>
    </lineage>
</organism>
<dbReference type="Gene3D" id="3.90.226.10">
    <property type="entry name" value="2-enoyl-CoA Hydratase, Chain A, domain 1"/>
    <property type="match status" value="3"/>
</dbReference>
<name>A0A7W5UD84_9BACT</name>
<keyword evidence="3 10" id="KW-0645">Protease</keyword>
<evidence type="ECO:0000256" key="5">
    <source>
        <dbReference type="ARBA" id="ARBA00022825"/>
    </source>
</evidence>
<comment type="similarity">
    <text evidence="2">Belongs to the peptidase S49 family.</text>
</comment>
<dbReference type="RefSeq" id="WP_183694060.1">
    <property type="nucleotide sequence ID" value="NZ_JACICA010000001.1"/>
</dbReference>
<sequence>MKDFFKYVLATVVGIMLVGIFSFFMGFMMLVSLALSSNQKPMIEDNSILRISLSGTISERATSNPWAIFFSNDLAEQQGLDNIIKAIKVAGEDEDIKGIYIEGGMLQSDFATLQELRKALSDFKESGKFIIAYGESYTQGAYYVASVADKVLVNPNGMLDWHGLSSQPVFYKDLMEKVGVKMQIFRVGTYKSAVEPYMLSGMSPANREMTQSMLNNLWGNICKEVSASRRISTDSLNAYADRYQALAEPSSYVKQKLVDGLAYIDEVRQILRNQLGGKKVNLVEASELAKLYDEGSSSSKIVVYYASGEIFGAEGNMSGLNGEQIIGKNVVEDLDALANDKKVKAVVLRVNSPGGSAYASEQIWHAVELLKKKKPVIVSMGGYAASGGYYISCGADYIISEPTTLTGSIGIFGMIPDASGLLEGKLGLHFDAVSTNKAYDLEPATGHLSPAAGAAMQAYVDRGYKLFISRVAAGRHMTEQRVNEIGQGRVWTGQQALALKLVDRLGTLDDAIAEAAKRAKLIDYEVIASDIETDFFSSLLSNVQEDYLERKLKTVLGTYYDPLRFAESIRGRDALQARMFFEPNLK</sequence>
<evidence type="ECO:0000259" key="9">
    <source>
        <dbReference type="Pfam" id="PF01343"/>
    </source>
</evidence>
<evidence type="ECO:0000256" key="2">
    <source>
        <dbReference type="ARBA" id="ARBA00008683"/>
    </source>
</evidence>
<keyword evidence="4 10" id="KW-0378">Hydrolase</keyword>
<dbReference type="NCBIfam" id="TIGR00706">
    <property type="entry name" value="SppA_dom"/>
    <property type="match status" value="1"/>
</dbReference>
<dbReference type="EC" id="3.4.21.-" evidence="10"/>
<reference evidence="10 11" key="1">
    <citation type="submission" date="2020-08" db="EMBL/GenBank/DDBJ databases">
        <title>Genomic Encyclopedia of Type Strains, Phase IV (KMG-IV): sequencing the most valuable type-strain genomes for metagenomic binning, comparative biology and taxonomic classification.</title>
        <authorList>
            <person name="Goeker M."/>
        </authorList>
    </citation>
    <scope>NUCLEOTIDE SEQUENCE [LARGE SCALE GENOMIC DNA]</scope>
    <source>
        <strain evidence="10 11">DSM 22548</strain>
    </source>
</reference>
<evidence type="ECO:0000313" key="10">
    <source>
        <dbReference type="EMBL" id="MBB3701883.1"/>
    </source>
</evidence>
<feature type="domain" description="Peptidase S49" evidence="9">
    <location>
        <begin position="369"/>
        <end position="521"/>
    </location>
</feature>
<comment type="subcellular location">
    <subcellularLocation>
        <location evidence="1">Membrane</location>
    </subcellularLocation>
</comment>
<dbReference type="InterPro" id="IPR029045">
    <property type="entry name" value="ClpP/crotonase-like_dom_sf"/>
</dbReference>
<dbReference type="AlphaFoldDB" id="A0A7W5UD84"/>
<dbReference type="EMBL" id="JACICA010000001">
    <property type="protein sequence ID" value="MBB3701883.1"/>
    <property type="molecule type" value="Genomic_DNA"/>
</dbReference>
<proteinExistence type="inferred from homology"/>
<feature type="transmembrane region" description="Helical" evidence="8">
    <location>
        <begin position="7"/>
        <end position="35"/>
    </location>
</feature>
<dbReference type="GO" id="GO:0008236">
    <property type="term" value="F:serine-type peptidase activity"/>
    <property type="evidence" value="ECO:0007669"/>
    <property type="project" value="UniProtKB-KW"/>
</dbReference>
<dbReference type="CDD" id="cd07018">
    <property type="entry name" value="S49_SppA_67K_type"/>
    <property type="match status" value="1"/>
</dbReference>
<dbReference type="NCBIfam" id="TIGR00705">
    <property type="entry name" value="SppA_67K"/>
    <property type="match status" value="1"/>
</dbReference>
<dbReference type="InterPro" id="IPR047272">
    <property type="entry name" value="S49_SppA_C"/>
</dbReference>
<dbReference type="PANTHER" id="PTHR33209:SF1">
    <property type="entry name" value="PEPTIDASE S49 DOMAIN-CONTAINING PROTEIN"/>
    <property type="match status" value="1"/>
</dbReference>
<keyword evidence="8" id="KW-1133">Transmembrane helix</keyword>
<feature type="active site" description="Proton donor/acceptor" evidence="7">
    <location>
        <position position="191"/>
    </location>
</feature>
<keyword evidence="5" id="KW-0720">Serine protease</keyword>
<evidence type="ECO:0000256" key="6">
    <source>
        <dbReference type="ARBA" id="ARBA00023136"/>
    </source>
</evidence>